<evidence type="ECO:0000256" key="10">
    <source>
        <dbReference type="ARBA" id="ARBA00022989"/>
    </source>
</evidence>
<evidence type="ECO:0000256" key="1">
    <source>
        <dbReference type="ARBA" id="ARBA00004434"/>
    </source>
</evidence>
<keyword evidence="11 20" id="KW-0175">Coiled coil</keyword>
<reference evidence="22" key="2">
    <citation type="submission" date="2025-09" db="UniProtKB">
        <authorList>
            <consortium name="Ensembl"/>
        </authorList>
    </citation>
    <scope>IDENTIFICATION</scope>
</reference>
<feature type="domain" description="Dynamin-type G" evidence="21">
    <location>
        <begin position="327"/>
        <end position="603"/>
    </location>
</feature>
<dbReference type="AlphaFoldDB" id="A0A2K5MR61"/>
<dbReference type="SMART" id="SM00053">
    <property type="entry name" value="DYNc"/>
    <property type="match status" value="1"/>
</dbReference>
<evidence type="ECO:0000256" key="9">
    <source>
        <dbReference type="ARBA" id="ARBA00022946"/>
    </source>
</evidence>
<dbReference type="CDD" id="cd08771">
    <property type="entry name" value="DLP_1"/>
    <property type="match status" value="1"/>
</dbReference>
<keyword evidence="8" id="KW-0378">Hydrolase</keyword>
<dbReference type="InterPro" id="IPR045063">
    <property type="entry name" value="Dynamin_N"/>
</dbReference>
<dbReference type="PRINTS" id="PR00195">
    <property type="entry name" value="DYNAMIN"/>
</dbReference>
<dbReference type="EC" id="3.6.5.5" evidence="3"/>
<dbReference type="GO" id="GO:0016559">
    <property type="term" value="P:peroxisome fission"/>
    <property type="evidence" value="ECO:0007669"/>
    <property type="project" value="TreeGrafter"/>
</dbReference>
<dbReference type="GO" id="GO:0005874">
    <property type="term" value="C:microtubule"/>
    <property type="evidence" value="ECO:0007669"/>
    <property type="project" value="TreeGrafter"/>
</dbReference>
<keyword evidence="15" id="KW-0472">Membrane</keyword>
<evidence type="ECO:0000256" key="20">
    <source>
        <dbReference type="SAM" id="Coils"/>
    </source>
</evidence>
<evidence type="ECO:0000313" key="22">
    <source>
        <dbReference type="Ensembl" id="ENSCATP00000027580.1"/>
    </source>
</evidence>
<comment type="subcellular location">
    <subcellularLocation>
        <location evidence="1">Mitochondrion inner membrane</location>
        <topology evidence="1">Single-pass membrane protein</topology>
    </subcellularLocation>
    <subcellularLocation>
        <location evidence="2">Mitochondrion intermembrane space</location>
    </subcellularLocation>
</comment>
<evidence type="ECO:0000256" key="13">
    <source>
        <dbReference type="ARBA" id="ARBA00023128"/>
    </source>
</evidence>
<dbReference type="GeneID" id="105575179"/>
<reference evidence="22" key="1">
    <citation type="submission" date="2025-08" db="UniProtKB">
        <authorList>
            <consortium name="Ensembl"/>
        </authorList>
    </citation>
    <scope>IDENTIFICATION</scope>
</reference>
<comment type="subunit">
    <text evidence="19">Oligomeric complex consisting of membrane-bound and soluble forms of OPA1. Interacts with RCC1L; RCC1L acts as a guanine nucleotide exchange factor (GEF) for OPA1 by exchanging bound GDP for free GTP. Interacts with CHCHD3 and IMMT; these interactions occur preferentially with soluble OPA1 forms. Interacts with PRELID1.</text>
</comment>
<accession>A0A2K5MR61</accession>
<keyword evidence="10" id="KW-1133">Transmembrane helix</keyword>
<dbReference type="Pfam" id="PF00350">
    <property type="entry name" value="Dynamin_N"/>
    <property type="match status" value="1"/>
</dbReference>
<evidence type="ECO:0000256" key="4">
    <source>
        <dbReference type="ARBA" id="ARBA00022692"/>
    </source>
</evidence>
<dbReference type="GeneTree" id="ENSGT00550000074851"/>
<dbReference type="Proteomes" id="UP000233060">
    <property type="component" value="Unassembled WGS sequence"/>
</dbReference>
<evidence type="ECO:0000256" key="18">
    <source>
        <dbReference type="ARBA" id="ARBA00048040"/>
    </source>
</evidence>
<keyword evidence="4" id="KW-0812">Transmembrane</keyword>
<dbReference type="GO" id="GO:0008053">
    <property type="term" value="P:mitochondrial fusion"/>
    <property type="evidence" value="ECO:0007669"/>
    <property type="project" value="TreeGrafter"/>
</dbReference>
<evidence type="ECO:0000256" key="6">
    <source>
        <dbReference type="ARBA" id="ARBA00022741"/>
    </source>
</evidence>
<dbReference type="InterPro" id="IPR022812">
    <property type="entry name" value="Dynamin"/>
</dbReference>
<evidence type="ECO:0000256" key="12">
    <source>
        <dbReference type="ARBA" id="ARBA00023121"/>
    </source>
</evidence>
<evidence type="ECO:0000256" key="16">
    <source>
        <dbReference type="ARBA" id="ARBA00023157"/>
    </source>
</evidence>
<comment type="catalytic activity">
    <reaction evidence="18">
        <text>GTP + H2O = GDP + phosphate + H(+)</text>
        <dbReference type="Rhea" id="RHEA:19669"/>
        <dbReference type="ChEBI" id="CHEBI:15377"/>
        <dbReference type="ChEBI" id="CHEBI:15378"/>
        <dbReference type="ChEBI" id="CHEBI:37565"/>
        <dbReference type="ChEBI" id="CHEBI:43474"/>
        <dbReference type="ChEBI" id="CHEBI:58189"/>
        <dbReference type="EC" id="3.6.5.5"/>
    </reaction>
</comment>
<keyword evidence="23" id="KW-1185">Reference proteome</keyword>
<evidence type="ECO:0000256" key="3">
    <source>
        <dbReference type="ARBA" id="ARBA00011980"/>
    </source>
</evidence>
<dbReference type="InterPro" id="IPR027417">
    <property type="entry name" value="P-loop_NTPase"/>
</dbReference>
<evidence type="ECO:0000256" key="2">
    <source>
        <dbReference type="ARBA" id="ARBA00004569"/>
    </source>
</evidence>
<evidence type="ECO:0000256" key="17">
    <source>
        <dbReference type="ARBA" id="ARBA00044791"/>
    </source>
</evidence>
<dbReference type="GO" id="GO:0000266">
    <property type="term" value="P:mitochondrial fission"/>
    <property type="evidence" value="ECO:0007669"/>
    <property type="project" value="TreeGrafter"/>
</dbReference>
<evidence type="ECO:0000256" key="7">
    <source>
        <dbReference type="ARBA" id="ARBA00022792"/>
    </source>
</evidence>
<proteinExistence type="predicted"/>
<dbReference type="GO" id="GO:0048312">
    <property type="term" value="P:intracellular distribution of mitochondria"/>
    <property type="evidence" value="ECO:0007669"/>
    <property type="project" value="TreeGrafter"/>
</dbReference>
<dbReference type="GO" id="GO:0005743">
    <property type="term" value="C:mitochondrial inner membrane"/>
    <property type="evidence" value="ECO:0007669"/>
    <property type="project" value="UniProtKB-SubCell"/>
</dbReference>
<dbReference type="InterPro" id="IPR045817">
    <property type="entry name" value="OPA1_C"/>
</dbReference>
<evidence type="ECO:0000259" key="21">
    <source>
        <dbReference type="PROSITE" id="PS51718"/>
    </source>
</evidence>
<dbReference type="Gene3D" id="3.40.50.300">
    <property type="entry name" value="P-loop containing nucleotide triphosphate hydrolases"/>
    <property type="match status" value="1"/>
</dbReference>
<evidence type="ECO:0000256" key="15">
    <source>
        <dbReference type="ARBA" id="ARBA00023136"/>
    </source>
</evidence>
<dbReference type="InterPro" id="IPR001401">
    <property type="entry name" value="Dynamin_GTPase"/>
</dbReference>
<gene>
    <name evidence="22" type="primary">OPA1</name>
</gene>
<keyword evidence="6" id="KW-0547">Nucleotide-binding</keyword>
<keyword evidence="12" id="KW-0446">Lipid-binding</keyword>
<evidence type="ECO:0000256" key="5">
    <source>
        <dbReference type="ARBA" id="ARBA00022703"/>
    </source>
</evidence>
<keyword evidence="14" id="KW-0342">GTP-binding</keyword>
<keyword evidence="16" id="KW-1015">Disulfide bond</keyword>
<dbReference type="PROSITE" id="PS51718">
    <property type="entry name" value="G_DYNAMIN_2"/>
    <property type="match status" value="1"/>
</dbReference>
<dbReference type="GO" id="GO:0005525">
    <property type="term" value="F:GTP binding"/>
    <property type="evidence" value="ECO:0007669"/>
    <property type="project" value="UniProtKB-KW"/>
</dbReference>
<dbReference type="GO" id="GO:0003924">
    <property type="term" value="F:GTPase activity"/>
    <property type="evidence" value="ECO:0007669"/>
    <property type="project" value="InterPro"/>
</dbReference>
<dbReference type="CTD" id="4976"/>
<dbReference type="GO" id="GO:0005758">
    <property type="term" value="C:mitochondrial intermembrane space"/>
    <property type="evidence" value="ECO:0007669"/>
    <property type="project" value="UniProtKB-SubCell"/>
</dbReference>
<evidence type="ECO:0000313" key="23">
    <source>
        <dbReference type="Proteomes" id="UP000233060"/>
    </source>
</evidence>
<evidence type="ECO:0000256" key="14">
    <source>
        <dbReference type="ARBA" id="ARBA00023134"/>
    </source>
</evidence>
<sequence>MYRKNYKDGVLKQTDFEVCQSLVKHSSGMKGSLPLQKLHLVSRSIYHSHHPTLKLQRPQLRTSFQQFSSLTNLPLRKLKFSPIKYGYQPRRNFWPARLATRLLKLRYLILGSAVGGGYTAKKTFDQWKDMIPDLSEYKWIVPDIVWEIDEYIDFEKIRKALPNSEDLVKLAPDFDKIVESLNLLKDFFTSGSPGETAFRATDHGSESDKHFRKGLLGELILLQQQIQEHEEEARRAAGQYSTSYAQQKRKVSDKEKIDQLQEELLHTQLKYQRILERLEKENKELRKLVLQKDDKGIHHRKLKKSLIDMYSEVLDVLSDYDASYNTQDHLPRVVVVGDQSAGKTSVLEMIAQARIFPRGSGEMMTRSPVKVTLSEGPHHVALFKDSSREFDLTKEEDLAALRHEIELRMRKNVKEGCTVSPETISLNVKGPGLQRMVLVDLPGVINTVTSGMAPDTKETIFSISKAYMQNPNAIILCIQDGSVDAERSIVTDLVSQMDPHGRRTIFVLTKVDLAEKNVASPSRIQQIIEGKLFPMKALGYFAVVTGKGNSSESIEAIREYEEEFFQNSKLLKTSMLKAHQVTTRNLSLAVSDCFWKMVRESVEQQADSFKATRFNLETEWKNNYPRLRELDRNELFEKAKNEILDEVISLSQVTPKHWEEILQQSLWERVSTHVIENIYLPAAQTMNSGTFNTTVDIKLKQWTDKQLPNKAVEVAWETLQEEFSRFMTEPKGKEHDDIFDKLKEAVKEESIKRHKWNDFAEDSLRVIQHNALEDRSISDKQQWDAAIYFMEEALQARLKDTENAIENMVGPDWKKRWLYWKNRTQEQCVHNETKNELEKMLKCNEEHPAYLASDEITTVRKNLESRGVEVDPSLIKDTWHQVYRRHFLKTALNHCNLCRRGFYYYQRHFVDSELECNDVVLFWRIQRMLAITANTLRQQLTNTEVRRLEKNVKEVLEDFAEDSEKKVKLLTGKRVQLAEDLKKVREIQEKLDAFIEALHQEK</sequence>
<dbReference type="Pfam" id="PF19434">
    <property type="entry name" value="OPA1_C"/>
    <property type="match status" value="1"/>
</dbReference>
<evidence type="ECO:0000256" key="11">
    <source>
        <dbReference type="ARBA" id="ARBA00023054"/>
    </source>
</evidence>
<dbReference type="GO" id="GO:0008017">
    <property type="term" value="F:microtubule binding"/>
    <property type="evidence" value="ECO:0007669"/>
    <property type="project" value="TreeGrafter"/>
</dbReference>
<dbReference type="SUPFAM" id="SSF52540">
    <property type="entry name" value="P-loop containing nucleoside triphosphate hydrolases"/>
    <property type="match status" value="1"/>
</dbReference>
<dbReference type="GO" id="GO:0006897">
    <property type="term" value="P:endocytosis"/>
    <property type="evidence" value="ECO:0007669"/>
    <property type="project" value="TreeGrafter"/>
</dbReference>
<dbReference type="RefSeq" id="XP_011892188.1">
    <property type="nucleotide sequence ID" value="XM_012036798.1"/>
</dbReference>
<dbReference type="GO" id="GO:0006915">
    <property type="term" value="P:apoptotic process"/>
    <property type="evidence" value="ECO:0007669"/>
    <property type="project" value="UniProtKB-KW"/>
</dbReference>
<keyword evidence="9" id="KW-0809">Transit peptide</keyword>
<dbReference type="GO" id="GO:0008289">
    <property type="term" value="F:lipid binding"/>
    <property type="evidence" value="ECO:0007669"/>
    <property type="project" value="UniProtKB-KW"/>
</dbReference>
<dbReference type="FunFam" id="3.40.50.300:FF:000171">
    <property type="entry name" value="Dynamin-like 120 kDa protein, mitochondrial"/>
    <property type="match status" value="1"/>
</dbReference>
<evidence type="ECO:0000256" key="8">
    <source>
        <dbReference type="ARBA" id="ARBA00022801"/>
    </source>
</evidence>
<dbReference type="Bgee" id="ENSCATG00000036755">
    <property type="expression patterns" value="Expressed in frontal cortex and 12 other cell types or tissues"/>
</dbReference>
<dbReference type="PANTHER" id="PTHR11566:SF67">
    <property type="entry name" value="DYNAMIN-LIKE 120 KDA PROTEIN, MITOCHONDRIAL"/>
    <property type="match status" value="1"/>
</dbReference>
<dbReference type="InterPro" id="IPR030381">
    <property type="entry name" value="G_DYNAMIN_dom"/>
</dbReference>
<feature type="coiled-coil region" evidence="20">
    <location>
        <begin position="212"/>
        <end position="295"/>
    </location>
</feature>
<keyword evidence="5" id="KW-0053">Apoptosis</keyword>
<keyword evidence="13" id="KW-0496">Mitochondrion</keyword>
<dbReference type="PANTHER" id="PTHR11566">
    <property type="entry name" value="DYNAMIN"/>
    <property type="match status" value="1"/>
</dbReference>
<organism evidence="22 23">
    <name type="scientific">Cercocebus atys</name>
    <name type="common">Sooty mangabey</name>
    <name type="synonym">Cercocebus torquatus atys</name>
    <dbReference type="NCBI Taxonomy" id="9531"/>
    <lineage>
        <taxon>Eukaryota</taxon>
        <taxon>Metazoa</taxon>
        <taxon>Chordata</taxon>
        <taxon>Craniata</taxon>
        <taxon>Vertebrata</taxon>
        <taxon>Euteleostomi</taxon>
        <taxon>Mammalia</taxon>
        <taxon>Eutheria</taxon>
        <taxon>Euarchontoglires</taxon>
        <taxon>Primates</taxon>
        <taxon>Haplorrhini</taxon>
        <taxon>Catarrhini</taxon>
        <taxon>Cercopithecidae</taxon>
        <taxon>Cercopithecinae</taxon>
        <taxon>Cercocebus</taxon>
    </lineage>
</organism>
<dbReference type="GO" id="GO:0010821">
    <property type="term" value="P:regulation of mitochondrion organization"/>
    <property type="evidence" value="ECO:0007669"/>
    <property type="project" value="UniProtKB-ARBA"/>
</dbReference>
<protein>
    <recommendedName>
        <fullName evidence="17">Dynamin-like GTPase OPA1, mitochondrial</fullName>
        <ecNumber evidence="3">3.6.5.5</ecNumber>
    </recommendedName>
</protein>
<name>A0A2K5MR61_CERAT</name>
<feature type="coiled-coil region" evidence="20">
    <location>
        <begin position="938"/>
        <end position="965"/>
    </location>
</feature>
<evidence type="ECO:0000256" key="19">
    <source>
        <dbReference type="ARBA" id="ARBA00064015"/>
    </source>
</evidence>
<keyword evidence="7" id="KW-0999">Mitochondrion inner membrane</keyword>
<dbReference type="Ensembl" id="ENSCATT00000051826.1">
    <property type="protein sequence ID" value="ENSCATP00000027580.1"/>
    <property type="gene ID" value="ENSCATG00000036755.1"/>
</dbReference>